<keyword evidence="1" id="KW-0175">Coiled coil</keyword>
<feature type="coiled-coil region" evidence="1">
    <location>
        <begin position="35"/>
        <end position="84"/>
    </location>
</feature>
<gene>
    <name evidence="2" type="ORF">QEH52_14110</name>
</gene>
<sequence>MGFLKKNLTFTIVVVICLLAFGAGAYLAFAESGKIDQAKQKITSAESQLNGLRMADPAPSKANVEASEGNVTQLVAELEKIREDLERGARIAASTDGIGVMAGIQQFIAEYRRKAATHVDENDIESPIELPADFGFGFEQYVDDASPLEDPEKIKVLDMQRHILGYLLDRLYDANPVSIQSVKREVLEQAPLASNAKGKDQGFRIEAPVSARVPGAIDTLGFSLSFTGYTSSLRSFLNDLAKFDLPIVVRSIEVERPTGQKAPAARSNNANNLDAIFGAFGGNADAEPEPAEVTKKLVISENTSTFTVVLEYIEIVLPADTAEDNI</sequence>
<keyword evidence="3" id="KW-1185">Reference proteome</keyword>
<name>A0ABU1AX45_9BACT</name>
<protein>
    <submittedName>
        <fullName evidence="2">Amuc_1100 family pilus-like protein</fullName>
    </submittedName>
</protein>
<dbReference type="RefSeq" id="WP_308951285.1">
    <property type="nucleotide sequence ID" value="NZ_JARXHW010000036.1"/>
</dbReference>
<comment type="caution">
    <text evidence="2">The sequence shown here is derived from an EMBL/GenBank/DDBJ whole genome shotgun (WGS) entry which is preliminary data.</text>
</comment>
<accession>A0ABU1AX45</accession>
<dbReference type="EMBL" id="JARXHW010000036">
    <property type="protein sequence ID" value="MDQ8208656.1"/>
    <property type="molecule type" value="Genomic_DNA"/>
</dbReference>
<evidence type="ECO:0000313" key="2">
    <source>
        <dbReference type="EMBL" id="MDQ8208656.1"/>
    </source>
</evidence>
<reference evidence="2 3" key="1">
    <citation type="submission" date="2023-04" db="EMBL/GenBank/DDBJ databases">
        <title>A novel bacteria isolated from coastal sediment.</title>
        <authorList>
            <person name="Liu X.-J."/>
            <person name="Du Z.-J."/>
        </authorList>
    </citation>
    <scope>NUCLEOTIDE SEQUENCE [LARGE SCALE GENOMIC DNA]</scope>
    <source>
        <strain evidence="2 3">SDUM461003</strain>
    </source>
</reference>
<evidence type="ECO:0000313" key="3">
    <source>
        <dbReference type="Proteomes" id="UP001225316"/>
    </source>
</evidence>
<evidence type="ECO:0000256" key="1">
    <source>
        <dbReference type="SAM" id="Coils"/>
    </source>
</evidence>
<dbReference type="Proteomes" id="UP001225316">
    <property type="component" value="Unassembled WGS sequence"/>
</dbReference>
<proteinExistence type="predicted"/>
<organism evidence="2 3">
    <name type="scientific">Thalassobacterium maritimum</name>
    <dbReference type="NCBI Taxonomy" id="3041265"/>
    <lineage>
        <taxon>Bacteria</taxon>
        <taxon>Pseudomonadati</taxon>
        <taxon>Verrucomicrobiota</taxon>
        <taxon>Opitutia</taxon>
        <taxon>Puniceicoccales</taxon>
        <taxon>Coraliomargaritaceae</taxon>
        <taxon>Thalassobacterium</taxon>
    </lineage>
</organism>